<protein>
    <recommendedName>
        <fullName evidence="3">Para-aminobenzoate N-oxygenase AurF</fullName>
    </recommendedName>
</protein>
<organism evidence="1 2">
    <name type="scientific">Dongia mobilis</name>
    <dbReference type="NCBI Taxonomy" id="578943"/>
    <lineage>
        <taxon>Bacteria</taxon>
        <taxon>Pseudomonadati</taxon>
        <taxon>Pseudomonadota</taxon>
        <taxon>Alphaproteobacteria</taxon>
        <taxon>Rhodospirillales</taxon>
        <taxon>Dongiaceae</taxon>
        <taxon>Dongia</taxon>
    </lineage>
</organism>
<dbReference type="InterPro" id="IPR009078">
    <property type="entry name" value="Ferritin-like_SF"/>
</dbReference>
<evidence type="ECO:0000313" key="2">
    <source>
        <dbReference type="Proteomes" id="UP000295783"/>
    </source>
</evidence>
<keyword evidence="2" id="KW-1185">Reference proteome</keyword>
<gene>
    <name evidence="1" type="ORF">A8950_1137</name>
</gene>
<reference evidence="1 2" key="1">
    <citation type="submission" date="2019-03" db="EMBL/GenBank/DDBJ databases">
        <title>Genomic Encyclopedia of Type Strains, Phase III (KMG-III): the genomes of soil and plant-associated and newly described type strains.</title>
        <authorList>
            <person name="Whitman W."/>
        </authorList>
    </citation>
    <scope>NUCLEOTIDE SEQUENCE [LARGE SCALE GENOMIC DNA]</scope>
    <source>
        <strain evidence="1 2">CGMCC 1.7660</strain>
    </source>
</reference>
<accession>A0A4R6X274</accession>
<dbReference type="Proteomes" id="UP000295783">
    <property type="component" value="Unassembled WGS sequence"/>
</dbReference>
<name>A0A4R6X274_9PROT</name>
<dbReference type="AlphaFoldDB" id="A0A4R6X274"/>
<dbReference type="GO" id="GO:0016491">
    <property type="term" value="F:oxidoreductase activity"/>
    <property type="evidence" value="ECO:0007669"/>
    <property type="project" value="InterPro"/>
</dbReference>
<evidence type="ECO:0008006" key="3">
    <source>
        <dbReference type="Google" id="ProtNLM"/>
    </source>
</evidence>
<dbReference type="InterPro" id="IPR012348">
    <property type="entry name" value="RNR-like"/>
</dbReference>
<dbReference type="SUPFAM" id="SSF47240">
    <property type="entry name" value="Ferritin-like"/>
    <property type="match status" value="1"/>
</dbReference>
<comment type="caution">
    <text evidence="1">The sequence shown here is derived from an EMBL/GenBank/DDBJ whole genome shotgun (WGS) entry which is preliminary data.</text>
</comment>
<proteinExistence type="predicted"/>
<dbReference type="RefSeq" id="WP_133612593.1">
    <property type="nucleotide sequence ID" value="NZ_SNYW01000006.1"/>
</dbReference>
<sequence>MLNHGYSYKETLDTAQKINWRIEDIIGGEKQLDFSRPFMPETMARVEPLTFLKPGERIVLNQIRGYGYLATFGLSEEFILPFVMDHARQVTSGDDWQIRALLQFAGEEAKHIHLFKRFCAEFEDGFGTDCQVIGPAEDIAKAILAHPPLAVALLILHIEWMTQSHYLDSVKDDRGLDAQFKSLLRHHWMEEAQHAKLDTMIVAHLAARTDAAGIAEAVDGYMSIGAFLDAGLAQQSKFDLESFQEATGRRLGADEQETFLNVQHQALRWTFIGSGMTHQNFIGTLGQMAPDGRKRVEEVAPAFC</sequence>
<dbReference type="OrthoDB" id="571340at2"/>
<dbReference type="Gene3D" id="1.10.620.20">
    <property type="entry name" value="Ribonucleotide Reductase, subunit A"/>
    <property type="match status" value="1"/>
</dbReference>
<dbReference type="EMBL" id="SNYW01000006">
    <property type="protein sequence ID" value="TDQ84578.1"/>
    <property type="molecule type" value="Genomic_DNA"/>
</dbReference>
<evidence type="ECO:0000313" key="1">
    <source>
        <dbReference type="EMBL" id="TDQ84578.1"/>
    </source>
</evidence>